<dbReference type="AlphaFoldDB" id="A0A5A8DG37"/>
<keyword evidence="7" id="KW-0812">Transmembrane</keyword>
<dbReference type="InterPro" id="IPR025980">
    <property type="entry name" value="ATP-Sase_PUA-like_dom"/>
</dbReference>
<evidence type="ECO:0000313" key="16">
    <source>
        <dbReference type="Proteomes" id="UP000325113"/>
    </source>
</evidence>
<keyword evidence="7" id="KW-1133">Transmembrane helix</keyword>
<feature type="transmembrane region" description="Helical" evidence="7">
    <location>
        <begin position="21"/>
        <end position="40"/>
    </location>
</feature>
<organism evidence="12 16">
    <name type="scientific">Cafeteria roenbergensis</name>
    <name type="common">Marine flagellate</name>
    <dbReference type="NCBI Taxonomy" id="33653"/>
    <lineage>
        <taxon>Eukaryota</taxon>
        <taxon>Sar</taxon>
        <taxon>Stramenopiles</taxon>
        <taxon>Bigyra</taxon>
        <taxon>Opalozoa</taxon>
        <taxon>Bicosoecida</taxon>
        <taxon>Cafeteriaceae</taxon>
        <taxon>Cafeteria</taxon>
    </lineage>
</organism>
<dbReference type="InterPro" id="IPR015947">
    <property type="entry name" value="PUA-like_sf"/>
</dbReference>
<evidence type="ECO:0000256" key="5">
    <source>
        <dbReference type="ARBA" id="ARBA00022840"/>
    </source>
</evidence>
<evidence type="ECO:0000313" key="15">
    <source>
        <dbReference type="Proteomes" id="UP000324907"/>
    </source>
</evidence>
<dbReference type="Proteomes" id="UP000324907">
    <property type="component" value="Unassembled WGS sequence"/>
</dbReference>
<dbReference type="Proteomes" id="UP000323011">
    <property type="component" value="Unassembled WGS sequence"/>
</dbReference>
<dbReference type="NCBIfam" id="TIGR00455">
    <property type="entry name" value="apsK"/>
    <property type="match status" value="1"/>
</dbReference>
<dbReference type="InterPro" id="IPR002891">
    <property type="entry name" value="APS"/>
</dbReference>
<dbReference type="InterPro" id="IPR024951">
    <property type="entry name" value="Sulfurylase_cat_dom"/>
</dbReference>
<dbReference type="SUPFAM" id="SSF88697">
    <property type="entry name" value="PUA domain-like"/>
    <property type="match status" value="1"/>
</dbReference>
<evidence type="ECO:0000313" key="12">
    <source>
        <dbReference type="EMBL" id="KAA0163564.1"/>
    </source>
</evidence>
<evidence type="ECO:0000313" key="11">
    <source>
        <dbReference type="EMBL" id="KAA0156045.1"/>
    </source>
</evidence>
<dbReference type="Proteomes" id="UP000325113">
    <property type="component" value="Unassembled WGS sequence"/>
</dbReference>
<evidence type="ECO:0000256" key="4">
    <source>
        <dbReference type="ARBA" id="ARBA00022741"/>
    </source>
</evidence>
<protein>
    <submittedName>
        <fullName evidence="12">Uncharacterized protein</fullName>
    </submittedName>
</protein>
<dbReference type="SUPFAM" id="SSF52374">
    <property type="entry name" value="Nucleotidylyl transferase"/>
    <property type="match status" value="1"/>
</dbReference>
<name>A0A5A8DG37_CAFRO</name>
<keyword evidence="2" id="KW-0808">Transferase</keyword>
<evidence type="ECO:0000259" key="10">
    <source>
        <dbReference type="Pfam" id="PF14306"/>
    </source>
</evidence>
<proteinExistence type="predicted"/>
<dbReference type="InterPro" id="IPR050512">
    <property type="entry name" value="Sulf_AdTrans/APS_kinase"/>
</dbReference>
<dbReference type="SUPFAM" id="SSF52540">
    <property type="entry name" value="P-loop containing nucleoside triphosphate hydrolases"/>
    <property type="match status" value="1"/>
</dbReference>
<dbReference type="InterPro" id="IPR014729">
    <property type="entry name" value="Rossmann-like_a/b/a_fold"/>
</dbReference>
<dbReference type="InterPro" id="IPR027417">
    <property type="entry name" value="P-loop_NTPase"/>
</dbReference>
<comment type="pathway">
    <text evidence="1">Sulfur metabolism.</text>
</comment>
<dbReference type="GO" id="GO:0004781">
    <property type="term" value="F:sulfate adenylyltransferase (ATP) activity"/>
    <property type="evidence" value="ECO:0007669"/>
    <property type="project" value="UniProtKB-EC"/>
</dbReference>
<accession>A0A5A8DG37</accession>
<dbReference type="Gene3D" id="3.40.50.620">
    <property type="entry name" value="HUPs"/>
    <property type="match status" value="1"/>
</dbReference>
<dbReference type="CDD" id="cd00517">
    <property type="entry name" value="ATPS"/>
    <property type="match status" value="1"/>
</dbReference>
<dbReference type="EMBL" id="VLTN01000005">
    <property type="protein sequence ID" value="KAA0156045.1"/>
    <property type="molecule type" value="Genomic_DNA"/>
</dbReference>
<evidence type="ECO:0000256" key="1">
    <source>
        <dbReference type="ARBA" id="ARBA00004678"/>
    </source>
</evidence>
<dbReference type="GO" id="GO:0005524">
    <property type="term" value="F:ATP binding"/>
    <property type="evidence" value="ECO:0007669"/>
    <property type="project" value="UniProtKB-KW"/>
</dbReference>
<feature type="domain" description="APS kinase" evidence="8">
    <location>
        <begin position="453"/>
        <end position="606"/>
    </location>
</feature>
<feature type="domain" description="ATP-sulfurylase PUA-like" evidence="10">
    <location>
        <begin position="62"/>
        <end position="220"/>
    </location>
</feature>
<evidence type="ECO:0000259" key="9">
    <source>
        <dbReference type="Pfam" id="PF01747"/>
    </source>
</evidence>
<dbReference type="Pfam" id="PF01583">
    <property type="entry name" value="APS_kinase"/>
    <property type="match status" value="1"/>
</dbReference>
<dbReference type="Pfam" id="PF01747">
    <property type="entry name" value="ATP-sulfurylase"/>
    <property type="match status" value="1"/>
</dbReference>
<evidence type="ECO:0000313" key="14">
    <source>
        <dbReference type="Proteomes" id="UP000323011"/>
    </source>
</evidence>
<dbReference type="Gene3D" id="3.10.400.10">
    <property type="entry name" value="Sulfate adenylyltransferase"/>
    <property type="match status" value="1"/>
</dbReference>
<feature type="region of interest" description="Disordered" evidence="6">
    <location>
        <begin position="730"/>
        <end position="749"/>
    </location>
</feature>
<keyword evidence="4" id="KW-0547">Nucleotide-binding</keyword>
<keyword evidence="14" id="KW-1185">Reference proteome</keyword>
<dbReference type="PANTHER" id="PTHR42700">
    <property type="entry name" value="SULFATE ADENYLYLTRANSFERASE"/>
    <property type="match status" value="1"/>
</dbReference>
<dbReference type="UniPathway" id="UPA00097"/>
<dbReference type="InterPro" id="IPR059117">
    <property type="entry name" value="APS_kinase_dom"/>
</dbReference>
<dbReference type="NCBIfam" id="TIGR00339">
    <property type="entry name" value="sopT"/>
    <property type="match status" value="1"/>
</dbReference>
<evidence type="ECO:0000256" key="2">
    <source>
        <dbReference type="ARBA" id="ARBA00022679"/>
    </source>
</evidence>
<evidence type="ECO:0000259" key="8">
    <source>
        <dbReference type="Pfam" id="PF01583"/>
    </source>
</evidence>
<dbReference type="GO" id="GO:0004020">
    <property type="term" value="F:adenylylsulfate kinase activity"/>
    <property type="evidence" value="ECO:0007669"/>
    <property type="project" value="InterPro"/>
</dbReference>
<gene>
    <name evidence="13" type="ORF">FNF28_03765</name>
    <name evidence="11" type="ORF">FNF29_01463</name>
    <name evidence="12" type="ORF">FNF31_02726</name>
</gene>
<dbReference type="Gene3D" id="3.40.50.300">
    <property type="entry name" value="P-loop containing nucleotide triphosphate hydrolases"/>
    <property type="match status" value="1"/>
</dbReference>
<keyword evidence="3" id="KW-0548">Nucleotidyltransferase</keyword>
<comment type="caution">
    <text evidence="12">The sequence shown here is derived from an EMBL/GenBank/DDBJ whole genome shotgun (WGS) entry which is preliminary data.</text>
</comment>
<dbReference type="GO" id="GO:0005737">
    <property type="term" value="C:cytoplasm"/>
    <property type="evidence" value="ECO:0007669"/>
    <property type="project" value="TreeGrafter"/>
</dbReference>
<evidence type="ECO:0000313" key="13">
    <source>
        <dbReference type="EMBL" id="KAA0164606.1"/>
    </source>
</evidence>
<evidence type="ECO:0000256" key="6">
    <source>
        <dbReference type="SAM" id="MobiDB-lite"/>
    </source>
</evidence>
<feature type="domain" description="Sulphate adenylyltransferase catalytic" evidence="9">
    <location>
        <begin position="229"/>
        <end position="445"/>
    </location>
</feature>
<dbReference type="EMBL" id="VLTL01000054">
    <property type="protein sequence ID" value="KAA0164606.1"/>
    <property type="molecule type" value="Genomic_DNA"/>
</dbReference>
<dbReference type="PANTHER" id="PTHR42700:SF1">
    <property type="entry name" value="SULFATE ADENYLYLTRANSFERASE"/>
    <property type="match status" value="1"/>
</dbReference>
<dbReference type="GO" id="GO:0019379">
    <property type="term" value="P:sulfate assimilation, phosphoadenylyl sulfate reduction by phosphoadenylyl-sulfate reductase (thioredoxin)"/>
    <property type="evidence" value="ECO:0007669"/>
    <property type="project" value="TreeGrafter"/>
</dbReference>
<keyword evidence="7" id="KW-0472">Membrane</keyword>
<evidence type="ECO:0000256" key="7">
    <source>
        <dbReference type="SAM" id="Phobius"/>
    </source>
</evidence>
<dbReference type="Pfam" id="PF14306">
    <property type="entry name" value="PUA_2"/>
    <property type="match status" value="1"/>
</dbReference>
<dbReference type="EMBL" id="VLTM01000021">
    <property type="protein sequence ID" value="KAA0163564.1"/>
    <property type="molecule type" value="Genomic_DNA"/>
</dbReference>
<evidence type="ECO:0000256" key="3">
    <source>
        <dbReference type="ARBA" id="ARBA00022695"/>
    </source>
</evidence>
<dbReference type="NCBIfam" id="NF004040">
    <property type="entry name" value="PRK05537.1"/>
    <property type="match status" value="1"/>
</dbReference>
<sequence length="869" mass="93400">MASAKGRRHRGGVALPAAVKSPWAVVAAMSLVSGLTWVLLASSGGAKGRDLFRPAKGGRLPPPHGRSTLVNLIAPENQAAWTSASANLTELRLSLRQECDIELLMTGGFTPLDGFMTRAQYESVLTDMRLSPGGAVFPMPITLDVSDAFARTVTVGSKIALRDRYSNLVAVATVREQWRPDKLAEAQAVFGTTDTFHPGVDYLFNQAGPVYLSASIEGLSRPHHFDFEQLRMTPQQVRDYAASMGWSRFVAFQTRNPMHRAHIELTKLAGTQTGAGVLIHPVVGMTKPGDVDYHVRVRCYQAVIAGGRHYPKGGAVLALLPLAMRMAGPREALWHAIIRKNHGATHFIVGRDHAGVKRADKTDFYGPYDAQNLVAKYSKEIGIELVRFQMVQYVVAQDRYLPADKVPKGAETRSISGTQFRKMMATGEEIPAWFSDPDVIKILREVSPPLPRRGFTVFFSGLSGSGKSTIAAALAEKLRSVLPTRHLTMLDGDVVRTHLSKELGFSIEDRNTNVARMGWVAAAVTRHGGMAIAATISPFELSRVQSREMVAETGGGFVLVHVSTSLAECVRRDVKGLYAKAVKSGMEVTGLSHPYEHPEQAELTIDAGVVPVEDSVRHIIGWLVWKGYIEPSVVPDLASQATEAALTSAHVLTEGAEDRISSLCRPSAAVAPVFLLGPAADHSQTLRAAASAPVGTAVQRALEHMELGTEQLLNFEAAAGVESASTGATGSAAADSAWESGLPSTSSAPENGARVKVAWDVVVAARGKGRPGSAVLVQGSRLIAYMREIMRIEPCARIVAAAPRDESAVASTATWLAAQADQAAAQAYVRQYVAELRELKRRFGLRVFLADADASLPQEAKKAMASLAR</sequence>
<keyword evidence="5" id="KW-0067">ATP-binding</keyword>
<reference evidence="14 15" key="1">
    <citation type="submission" date="2019-07" db="EMBL/GenBank/DDBJ databases">
        <title>Genomes of Cafeteria roenbergensis.</title>
        <authorList>
            <person name="Fischer M.G."/>
            <person name="Hackl T."/>
            <person name="Roman M."/>
        </authorList>
    </citation>
    <scope>NUCLEOTIDE SEQUENCE [LARGE SCALE GENOMIC DNA]</scope>
    <source>
        <strain evidence="11 14">BVI</strain>
        <strain evidence="12 16">Cflag</strain>
        <strain evidence="13 15">RCC970-E3</strain>
    </source>
</reference>
<dbReference type="InterPro" id="IPR002650">
    <property type="entry name" value="Sulphate_adenylyltransferase"/>
</dbReference>
<dbReference type="GO" id="GO:0010134">
    <property type="term" value="P:sulfate assimilation via adenylyl sulfate reduction"/>
    <property type="evidence" value="ECO:0007669"/>
    <property type="project" value="TreeGrafter"/>
</dbReference>
<dbReference type="CDD" id="cd02027">
    <property type="entry name" value="APSK"/>
    <property type="match status" value="1"/>
</dbReference>